<dbReference type="Proteomes" id="UP000593663">
    <property type="component" value="Chromosome 2"/>
</dbReference>
<reference evidence="2" key="5">
    <citation type="submission" date="2024-05" db="EMBL/GenBank/DDBJ databases">
        <authorList>
            <person name="Sun Q."/>
            <person name="Sedlacek I."/>
        </authorList>
    </citation>
    <scope>NUCLEOTIDE SEQUENCE</scope>
    <source>
        <strain evidence="2">CCM 7327</strain>
    </source>
</reference>
<protein>
    <submittedName>
        <fullName evidence="3">Phage holin family protein</fullName>
    </submittedName>
</protein>
<feature type="transmembrane region" description="Helical" evidence="1">
    <location>
        <begin position="57"/>
        <end position="85"/>
    </location>
</feature>
<gene>
    <name evidence="2" type="ORF">GCM10019071_41950</name>
    <name evidence="3" type="ORF">H5V43_17695</name>
</gene>
<keyword evidence="1" id="KW-0812">Transmembrane</keyword>
<dbReference type="AlphaFoldDB" id="A0A4Q4IQ81"/>
<feature type="transmembrane region" description="Helical" evidence="1">
    <location>
        <begin position="91"/>
        <end position="110"/>
    </location>
</feature>
<keyword evidence="1" id="KW-0472">Membrane</keyword>
<dbReference type="Proteomes" id="UP000628109">
    <property type="component" value="Unassembled WGS sequence"/>
</dbReference>
<dbReference type="InterPro" id="IPR009937">
    <property type="entry name" value="Phage_holin_3_6"/>
</dbReference>
<reference evidence="3" key="4">
    <citation type="journal article" date="2021" name="Microbiol. Resour. Announc.">
        <title>Complete Genome Sequence of Sphingobium barthaii KK22, a High-Molecular-Weight Polycyclic Aromatic Hydrocarbon-Degrading Soil Bacterium.</title>
        <authorList>
            <person name="Mori J.F."/>
            <person name="Kanaly R.A."/>
        </authorList>
    </citation>
    <scope>NUCLEOTIDE SEQUENCE</scope>
    <source>
        <strain evidence="3">KK22</strain>
    </source>
</reference>
<keyword evidence="5" id="KW-1185">Reference proteome</keyword>
<sequence>MSDPQPDRASVAGAGGGRDEDIASLLRALMGQGTHLAEQQIALLKAEVRESATSVKLAVGSVAVAAVVGIAGLGVLLMGLAYLLADAIDHLGLATLIVGIVALIVAFILYRGALAKVRAAELAPERTQHVLERTPSALRGDLNPEHRP</sequence>
<evidence type="ECO:0000313" key="2">
    <source>
        <dbReference type="EMBL" id="GGA06958.1"/>
    </source>
</evidence>
<proteinExistence type="predicted"/>
<dbReference type="RefSeq" id="WP_025546842.1">
    <property type="nucleotide sequence ID" value="NZ_BATN01000004.1"/>
</dbReference>
<reference evidence="2" key="1">
    <citation type="journal article" date="2014" name="Int. J. Syst. Evol. Microbiol.">
        <title>Complete genome of a new Firmicutes species belonging to the dominant human colonic microbiota ('Ruminococcus bicirculans') reveals two chromosomes and a selective capacity to utilize plant glucans.</title>
        <authorList>
            <consortium name="NISC Comparative Sequencing Program"/>
            <person name="Wegmann U."/>
            <person name="Louis P."/>
            <person name="Goesmann A."/>
            <person name="Henrissat B."/>
            <person name="Duncan S.H."/>
            <person name="Flint H.J."/>
        </authorList>
    </citation>
    <scope>NUCLEOTIDE SEQUENCE</scope>
    <source>
        <strain evidence="2">CCM 7327</strain>
    </source>
</reference>
<dbReference type="EMBL" id="CP060036">
    <property type="protein sequence ID" value="QOT73982.1"/>
    <property type="molecule type" value="Genomic_DNA"/>
</dbReference>
<evidence type="ECO:0000256" key="1">
    <source>
        <dbReference type="SAM" id="Phobius"/>
    </source>
</evidence>
<name>A0A4Q4IQ81_SPHSA</name>
<organism evidence="3 4">
    <name type="scientific">Sphingobium fuliginis (strain ATCC 27551)</name>
    <dbReference type="NCBI Taxonomy" id="336203"/>
    <lineage>
        <taxon>Bacteria</taxon>
        <taxon>Pseudomonadati</taxon>
        <taxon>Pseudomonadota</taxon>
        <taxon>Alphaproteobacteria</taxon>
        <taxon>Sphingomonadales</taxon>
        <taxon>Sphingomonadaceae</taxon>
        <taxon>Sphingobium</taxon>
    </lineage>
</organism>
<evidence type="ECO:0000313" key="5">
    <source>
        <dbReference type="Proteomes" id="UP000628109"/>
    </source>
</evidence>
<evidence type="ECO:0000313" key="3">
    <source>
        <dbReference type="EMBL" id="QOT73982.1"/>
    </source>
</evidence>
<dbReference type="Pfam" id="PF07332">
    <property type="entry name" value="Phage_holin_3_6"/>
    <property type="match status" value="1"/>
</dbReference>
<reference evidence="5" key="2">
    <citation type="journal article" date="2019" name="Int. J. Syst. Evol. Microbiol.">
        <title>The Global Catalogue of Microorganisms (GCM) 10K type strain sequencing project: providing services to taxonomists for standard genome sequencing and annotation.</title>
        <authorList>
            <consortium name="The Broad Institute Genomics Platform"/>
            <consortium name="The Broad Institute Genome Sequencing Center for Infectious Disease"/>
            <person name="Wu L."/>
            <person name="Ma J."/>
        </authorList>
    </citation>
    <scope>NUCLEOTIDE SEQUENCE [LARGE SCALE GENOMIC DNA]</scope>
    <source>
        <strain evidence="5">CCM 7327</strain>
    </source>
</reference>
<reference evidence="4" key="3">
    <citation type="submission" date="2020-08" db="EMBL/GenBank/DDBJ databases">
        <title>Complete genome sequence of Sphingobium barthaii strain KK22, a high-molecular-weight polycyclic aromatic hydrocarbon-degrading soil bacterium.</title>
        <authorList>
            <person name="Mori J.F."/>
            <person name="Kanaly R.A."/>
        </authorList>
    </citation>
    <scope>NUCLEOTIDE SEQUENCE [LARGE SCALE GENOMIC DNA]</scope>
    <source>
        <strain evidence="4">KK22</strain>
    </source>
</reference>
<evidence type="ECO:0000313" key="4">
    <source>
        <dbReference type="Proteomes" id="UP000593663"/>
    </source>
</evidence>
<accession>A0A4Q4IQ81</accession>
<keyword evidence="1" id="KW-1133">Transmembrane helix</keyword>
<dbReference type="KEGG" id="sbar:H5V43_17695"/>
<dbReference type="EMBL" id="BMDU01000015">
    <property type="protein sequence ID" value="GGA06958.1"/>
    <property type="molecule type" value="Genomic_DNA"/>
</dbReference>